<accession>A0ABD0P3N7</accession>
<feature type="domain" description="Non-haem dioxygenase N-terminal" evidence="1">
    <location>
        <begin position="3"/>
        <end position="50"/>
    </location>
</feature>
<gene>
    <name evidence="2" type="ORF">M9458_036442</name>
</gene>
<dbReference type="InterPro" id="IPR026992">
    <property type="entry name" value="DIOX_N"/>
</dbReference>
<evidence type="ECO:0000313" key="3">
    <source>
        <dbReference type="Proteomes" id="UP001529510"/>
    </source>
</evidence>
<evidence type="ECO:0000313" key="2">
    <source>
        <dbReference type="EMBL" id="KAL0168220.1"/>
    </source>
</evidence>
<dbReference type="Gene3D" id="2.60.120.330">
    <property type="entry name" value="B-lactam Antibiotic, Isopenicillin N Synthase, Chain"/>
    <property type="match status" value="1"/>
</dbReference>
<dbReference type="SUPFAM" id="SSF51197">
    <property type="entry name" value="Clavaminate synthase-like"/>
    <property type="match status" value="1"/>
</dbReference>
<sequence length="51" mass="5774">MEIPIVDFSVYELGKTNVAVHNLEKLSDELSRAFTEVGFVYLKNTGINQDE</sequence>
<protein>
    <recommendedName>
        <fullName evidence="1">Non-haem dioxygenase N-terminal domain-containing protein</fullName>
    </recommendedName>
</protein>
<dbReference type="InterPro" id="IPR027443">
    <property type="entry name" value="IPNS-like_sf"/>
</dbReference>
<dbReference type="AlphaFoldDB" id="A0ABD0P3N7"/>
<dbReference type="EMBL" id="JAMKFB020000018">
    <property type="protein sequence ID" value="KAL0168220.1"/>
    <property type="molecule type" value="Genomic_DNA"/>
</dbReference>
<feature type="non-terminal residue" evidence="2">
    <location>
        <position position="51"/>
    </location>
</feature>
<organism evidence="2 3">
    <name type="scientific">Cirrhinus mrigala</name>
    <name type="common">Mrigala</name>
    <dbReference type="NCBI Taxonomy" id="683832"/>
    <lineage>
        <taxon>Eukaryota</taxon>
        <taxon>Metazoa</taxon>
        <taxon>Chordata</taxon>
        <taxon>Craniata</taxon>
        <taxon>Vertebrata</taxon>
        <taxon>Euteleostomi</taxon>
        <taxon>Actinopterygii</taxon>
        <taxon>Neopterygii</taxon>
        <taxon>Teleostei</taxon>
        <taxon>Ostariophysi</taxon>
        <taxon>Cypriniformes</taxon>
        <taxon>Cyprinidae</taxon>
        <taxon>Labeoninae</taxon>
        <taxon>Labeonini</taxon>
        <taxon>Cirrhinus</taxon>
    </lineage>
</organism>
<name>A0ABD0P3N7_CIRMR</name>
<keyword evidence="3" id="KW-1185">Reference proteome</keyword>
<reference evidence="2 3" key="1">
    <citation type="submission" date="2024-05" db="EMBL/GenBank/DDBJ databases">
        <title>Genome sequencing and assembly of Indian major carp, Cirrhinus mrigala (Hamilton, 1822).</title>
        <authorList>
            <person name="Mohindra V."/>
            <person name="Chowdhury L.M."/>
            <person name="Lal K."/>
            <person name="Jena J.K."/>
        </authorList>
    </citation>
    <scope>NUCLEOTIDE SEQUENCE [LARGE SCALE GENOMIC DNA]</scope>
    <source>
        <strain evidence="2">CM1030</strain>
        <tissue evidence="2">Blood</tissue>
    </source>
</reference>
<evidence type="ECO:0000259" key="1">
    <source>
        <dbReference type="Pfam" id="PF14226"/>
    </source>
</evidence>
<dbReference type="Pfam" id="PF14226">
    <property type="entry name" value="DIOX_N"/>
    <property type="match status" value="1"/>
</dbReference>
<dbReference type="Proteomes" id="UP001529510">
    <property type="component" value="Unassembled WGS sequence"/>
</dbReference>
<comment type="caution">
    <text evidence="2">The sequence shown here is derived from an EMBL/GenBank/DDBJ whole genome shotgun (WGS) entry which is preliminary data.</text>
</comment>
<proteinExistence type="predicted"/>